<gene>
    <name evidence="4" type="ORF">EUA93_15000</name>
</gene>
<dbReference type="AlphaFoldDB" id="A0A4Q2S4U0"/>
<accession>A0A4Q2S4U0</accession>
<dbReference type="InterPro" id="IPR023365">
    <property type="entry name" value="Sortase_dom-sf"/>
</dbReference>
<dbReference type="PROSITE" id="PS51257">
    <property type="entry name" value="PROKAR_LIPOPROTEIN"/>
    <property type="match status" value="1"/>
</dbReference>
<comment type="caution">
    <text evidence="4">The sequence shown here is derived from an EMBL/GenBank/DDBJ whole genome shotgun (WGS) entry which is preliminary data.</text>
</comment>
<dbReference type="Pfam" id="PF04203">
    <property type="entry name" value="Sortase"/>
    <property type="match status" value="1"/>
</dbReference>
<dbReference type="SUPFAM" id="SSF63817">
    <property type="entry name" value="Sortase"/>
    <property type="match status" value="1"/>
</dbReference>
<feature type="region of interest" description="Disordered" evidence="2">
    <location>
        <begin position="34"/>
        <end position="56"/>
    </location>
</feature>
<feature type="chain" id="PRO_5020508908" evidence="3">
    <location>
        <begin position="25"/>
        <end position="213"/>
    </location>
</feature>
<evidence type="ECO:0000313" key="5">
    <source>
        <dbReference type="Proteomes" id="UP000294071"/>
    </source>
</evidence>
<keyword evidence="1" id="KW-0378">Hydrolase</keyword>
<sequence>MTPARTLGLVVALAVLAAGCAGTAAPDVAAPARTSTSAAPAPSADPSSVAPATRADTVVRPQVPSLVVLPGGRRVPVRAVGTTPAGLLAVPDDIDVAGWWRGGARIGDPFGSVLVAAHVDSTTQGLGPFAELLTAESGARLRVESAGLHQEFVIRERRLVPQGSLVDDSWIFDASGDLRLTLVTCAPPYDSSRGGYQNLAVVTALPLGPPETS</sequence>
<reference evidence="4 5" key="1">
    <citation type="submission" date="2019-01" db="EMBL/GenBank/DDBJ databases">
        <title>Novel species of Nocardioides.</title>
        <authorList>
            <person name="Liu Q."/>
            <person name="Xin Y.-H."/>
        </authorList>
    </citation>
    <scope>NUCLEOTIDE SEQUENCE [LARGE SCALE GENOMIC DNA]</scope>
    <source>
        <strain evidence="4 5">CGMCC 4.6882</strain>
    </source>
</reference>
<dbReference type="Proteomes" id="UP000294071">
    <property type="component" value="Unassembled WGS sequence"/>
</dbReference>
<dbReference type="OrthoDB" id="525039at2"/>
<dbReference type="InterPro" id="IPR005754">
    <property type="entry name" value="Sortase"/>
</dbReference>
<dbReference type="Gene3D" id="2.40.260.10">
    <property type="entry name" value="Sortase"/>
    <property type="match status" value="1"/>
</dbReference>
<dbReference type="GO" id="GO:0016787">
    <property type="term" value="F:hydrolase activity"/>
    <property type="evidence" value="ECO:0007669"/>
    <property type="project" value="UniProtKB-KW"/>
</dbReference>
<feature type="signal peptide" evidence="3">
    <location>
        <begin position="1"/>
        <end position="24"/>
    </location>
</feature>
<keyword evidence="3" id="KW-0732">Signal</keyword>
<feature type="compositionally biased region" description="Low complexity" evidence="2">
    <location>
        <begin position="34"/>
        <end position="53"/>
    </location>
</feature>
<evidence type="ECO:0000256" key="1">
    <source>
        <dbReference type="ARBA" id="ARBA00022801"/>
    </source>
</evidence>
<dbReference type="CDD" id="cd05829">
    <property type="entry name" value="Sortase_F"/>
    <property type="match status" value="1"/>
</dbReference>
<protein>
    <submittedName>
        <fullName evidence="4">Class F sortase</fullName>
    </submittedName>
</protein>
<dbReference type="EMBL" id="SDWT01000001">
    <property type="protein sequence ID" value="RYB95534.1"/>
    <property type="molecule type" value="Genomic_DNA"/>
</dbReference>
<organism evidence="4 5">
    <name type="scientific">Nocardioides oleivorans</name>
    <dbReference type="NCBI Taxonomy" id="273676"/>
    <lineage>
        <taxon>Bacteria</taxon>
        <taxon>Bacillati</taxon>
        <taxon>Actinomycetota</taxon>
        <taxon>Actinomycetes</taxon>
        <taxon>Propionibacteriales</taxon>
        <taxon>Nocardioidaceae</taxon>
        <taxon>Nocardioides</taxon>
    </lineage>
</organism>
<dbReference type="InterPro" id="IPR042001">
    <property type="entry name" value="Sortase_F"/>
</dbReference>
<keyword evidence="5" id="KW-1185">Reference proteome</keyword>
<name>A0A4Q2S4U0_9ACTN</name>
<evidence type="ECO:0000313" key="4">
    <source>
        <dbReference type="EMBL" id="RYB95534.1"/>
    </source>
</evidence>
<evidence type="ECO:0000256" key="2">
    <source>
        <dbReference type="SAM" id="MobiDB-lite"/>
    </source>
</evidence>
<evidence type="ECO:0000256" key="3">
    <source>
        <dbReference type="SAM" id="SignalP"/>
    </source>
</evidence>
<proteinExistence type="predicted"/>